<sequence>MTRRSKLITNEVGFSNFSTTTVQFSSDNRIDDGVRSDSLQMALNGVAVNVQLQTSRPVGYPTFRSNSERFFTMIIGIGVECS</sequence>
<accession>A0A4Y2HZA2</accession>
<proteinExistence type="predicted"/>
<protein>
    <submittedName>
        <fullName evidence="1">Uncharacterized protein</fullName>
    </submittedName>
</protein>
<keyword evidence="2" id="KW-1185">Reference proteome</keyword>
<name>A0A4Y2HZA2_ARAVE</name>
<dbReference type="EMBL" id="BGPR01002242">
    <property type="protein sequence ID" value="GBM70279.1"/>
    <property type="molecule type" value="Genomic_DNA"/>
</dbReference>
<dbReference type="Proteomes" id="UP000499080">
    <property type="component" value="Unassembled WGS sequence"/>
</dbReference>
<evidence type="ECO:0000313" key="1">
    <source>
        <dbReference type="EMBL" id="GBM70279.1"/>
    </source>
</evidence>
<reference evidence="1 2" key="1">
    <citation type="journal article" date="2019" name="Sci. Rep.">
        <title>Orb-weaving spider Araneus ventricosus genome elucidates the spidroin gene catalogue.</title>
        <authorList>
            <person name="Kono N."/>
            <person name="Nakamura H."/>
            <person name="Ohtoshi R."/>
            <person name="Moran D.A.P."/>
            <person name="Shinohara A."/>
            <person name="Yoshida Y."/>
            <person name="Fujiwara M."/>
            <person name="Mori M."/>
            <person name="Tomita M."/>
            <person name="Arakawa K."/>
        </authorList>
    </citation>
    <scope>NUCLEOTIDE SEQUENCE [LARGE SCALE GENOMIC DNA]</scope>
</reference>
<gene>
    <name evidence="1" type="ORF">AVEN_63924_1</name>
</gene>
<dbReference type="AlphaFoldDB" id="A0A4Y2HZA2"/>
<comment type="caution">
    <text evidence="1">The sequence shown here is derived from an EMBL/GenBank/DDBJ whole genome shotgun (WGS) entry which is preliminary data.</text>
</comment>
<organism evidence="1 2">
    <name type="scientific">Araneus ventricosus</name>
    <name type="common">Orbweaver spider</name>
    <name type="synonym">Epeira ventricosa</name>
    <dbReference type="NCBI Taxonomy" id="182803"/>
    <lineage>
        <taxon>Eukaryota</taxon>
        <taxon>Metazoa</taxon>
        <taxon>Ecdysozoa</taxon>
        <taxon>Arthropoda</taxon>
        <taxon>Chelicerata</taxon>
        <taxon>Arachnida</taxon>
        <taxon>Araneae</taxon>
        <taxon>Araneomorphae</taxon>
        <taxon>Entelegynae</taxon>
        <taxon>Araneoidea</taxon>
        <taxon>Araneidae</taxon>
        <taxon>Araneus</taxon>
    </lineage>
</organism>
<evidence type="ECO:0000313" key="2">
    <source>
        <dbReference type="Proteomes" id="UP000499080"/>
    </source>
</evidence>